<accession>A0A8H5M9F7</accession>
<organism evidence="1 2">
    <name type="scientific">Collybiopsis confluens</name>
    <dbReference type="NCBI Taxonomy" id="2823264"/>
    <lineage>
        <taxon>Eukaryota</taxon>
        <taxon>Fungi</taxon>
        <taxon>Dikarya</taxon>
        <taxon>Basidiomycota</taxon>
        <taxon>Agaricomycotina</taxon>
        <taxon>Agaricomycetes</taxon>
        <taxon>Agaricomycetidae</taxon>
        <taxon>Agaricales</taxon>
        <taxon>Marasmiineae</taxon>
        <taxon>Omphalotaceae</taxon>
        <taxon>Collybiopsis</taxon>
    </lineage>
</organism>
<proteinExistence type="predicted"/>
<protein>
    <submittedName>
        <fullName evidence="1">Uncharacterized protein</fullName>
    </submittedName>
</protein>
<keyword evidence="2" id="KW-1185">Reference proteome</keyword>
<dbReference type="Proteomes" id="UP000518752">
    <property type="component" value="Unassembled WGS sequence"/>
</dbReference>
<comment type="caution">
    <text evidence="1">The sequence shown here is derived from an EMBL/GenBank/DDBJ whole genome shotgun (WGS) entry which is preliminary data.</text>
</comment>
<name>A0A8H5M9F7_9AGAR</name>
<gene>
    <name evidence="1" type="ORF">D9757_005546</name>
</gene>
<dbReference type="EMBL" id="JAACJN010000038">
    <property type="protein sequence ID" value="KAF5385627.1"/>
    <property type="molecule type" value="Genomic_DNA"/>
</dbReference>
<evidence type="ECO:0000313" key="1">
    <source>
        <dbReference type="EMBL" id="KAF5385627.1"/>
    </source>
</evidence>
<sequence length="237" mass="25891">MSNVPTKEKPGRLRFTPIEPGLFIVYPSADSLIPEIEVQMTSLKPNRINEAPASLVQSPPYVETQGDCKTSAFGLFMANAGMREDDPLGLDRLLAPTLMTNQCPSHPFADSPPQSADRARFQYGFAVSDGEALRRHFFWESELRVEVSDGYGLGLGMNSGDGRLRHRGSGDDATKMVVRGPAGLFGSNRRKPLGTGHYMASELRGGVDLGIGHTKWTLPPPDSALQDYQCFQHVAKT</sequence>
<dbReference type="AlphaFoldDB" id="A0A8H5M9F7"/>
<evidence type="ECO:0000313" key="2">
    <source>
        <dbReference type="Proteomes" id="UP000518752"/>
    </source>
</evidence>
<reference evidence="1 2" key="1">
    <citation type="journal article" date="2020" name="ISME J.">
        <title>Uncovering the hidden diversity of litter-decomposition mechanisms in mushroom-forming fungi.</title>
        <authorList>
            <person name="Floudas D."/>
            <person name="Bentzer J."/>
            <person name="Ahren D."/>
            <person name="Johansson T."/>
            <person name="Persson P."/>
            <person name="Tunlid A."/>
        </authorList>
    </citation>
    <scope>NUCLEOTIDE SEQUENCE [LARGE SCALE GENOMIC DNA]</scope>
    <source>
        <strain evidence="1 2">CBS 406.79</strain>
    </source>
</reference>